<dbReference type="AlphaFoldDB" id="A0A2R4CI30"/>
<organism evidence="2 3">
    <name type="scientific">Pseudoduganella armeniaca</name>
    <dbReference type="NCBI Taxonomy" id="2072590"/>
    <lineage>
        <taxon>Bacteria</taxon>
        <taxon>Pseudomonadati</taxon>
        <taxon>Pseudomonadota</taxon>
        <taxon>Betaproteobacteria</taxon>
        <taxon>Burkholderiales</taxon>
        <taxon>Oxalobacteraceae</taxon>
        <taxon>Telluria group</taxon>
        <taxon>Pseudoduganella</taxon>
    </lineage>
</organism>
<dbReference type="PROSITE" id="PS51819">
    <property type="entry name" value="VOC"/>
    <property type="match status" value="1"/>
</dbReference>
<gene>
    <name evidence="2" type="ORF">C9I28_20155</name>
</gene>
<dbReference type="OrthoDB" id="9795306at2"/>
<dbReference type="InterPro" id="IPR029068">
    <property type="entry name" value="Glyas_Bleomycin-R_OHBP_Dase"/>
</dbReference>
<dbReference type="InterPro" id="IPR037523">
    <property type="entry name" value="VOC_core"/>
</dbReference>
<reference evidence="2 3" key="1">
    <citation type="submission" date="2018-03" db="EMBL/GenBank/DDBJ databases">
        <title>Massilia armeniaca sp. nov., isolated from desert soil.</title>
        <authorList>
            <person name="Huang H."/>
            <person name="Ren M."/>
        </authorList>
    </citation>
    <scope>NUCLEOTIDE SEQUENCE [LARGE SCALE GENOMIC DNA]</scope>
    <source>
        <strain evidence="2 3">ZMN-3</strain>
    </source>
</reference>
<dbReference type="RefSeq" id="WP_107144631.1">
    <property type="nucleotide sequence ID" value="NZ_CP028324.1"/>
</dbReference>
<dbReference type="CDD" id="cd07246">
    <property type="entry name" value="VOC_like"/>
    <property type="match status" value="1"/>
</dbReference>
<dbReference type="KEGG" id="masz:C9I28_20155"/>
<dbReference type="Proteomes" id="UP000240505">
    <property type="component" value="Chromosome"/>
</dbReference>
<proteinExistence type="predicted"/>
<evidence type="ECO:0000259" key="1">
    <source>
        <dbReference type="PROSITE" id="PS51819"/>
    </source>
</evidence>
<dbReference type="Pfam" id="PF00903">
    <property type="entry name" value="Glyoxalase"/>
    <property type="match status" value="1"/>
</dbReference>
<dbReference type="PANTHER" id="PTHR34109">
    <property type="entry name" value="BNAUNNG04460D PROTEIN-RELATED"/>
    <property type="match status" value="1"/>
</dbReference>
<dbReference type="SUPFAM" id="SSF54593">
    <property type="entry name" value="Glyoxalase/Bleomycin resistance protein/Dihydroxybiphenyl dioxygenase"/>
    <property type="match status" value="1"/>
</dbReference>
<evidence type="ECO:0000313" key="3">
    <source>
        <dbReference type="Proteomes" id="UP000240505"/>
    </source>
</evidence>
<name>A0A2R4CI30_9BURK</name>
<dbReference type="Gene3D" id="3.30.720.120">
    <property type="match status" value="1"/>
</dbReference>
<accession>A0A2R4CI30</accession>
<dbReference type="Gene3D" id="3.30.720.110">
    <property type="match status" value="1"/>
</dbReference>
<evidence type="ECO:0000313" key="2">
    <source>
        <dbReference type="EMBL" id="AVR99309.1"/>
    </source>
</evidence>
<dbReference type="PANTHER" id="PTHR34109:SF1">
    <property type="entry name" value="VOC DOMAIN-CONTAINING PROTEIN"/>
    <property type="match status" value="1"/>
</dbReference>
<protein>
    <submittedName>
        <fullName evidence="2">Glyoxalase</fullName>
    </submittedName>
</protein>
<sequence>MNDNKIPNVTHSLTPHIVCRDAAAAIEFYKKAFGAEELTRMPAQDGSGKLMHAMIGIGDSHVMLCDEFPEWGARGPQSLGGTPVTLHYNVPDVDAAFQRALDAGAQTKMPVTDMFWGDRYGVLTDPFGHDWSLATHIRDVSVEEAIEGSKQQMCDPAATQQ</sequence>
<dbReference type="InterPro" id="IPR004360">
    <property type="entry name" value="Glyas_Fos-R_dOase_dom"/>
</dbReference>
<dbReference type="EMBL" id="CP028324">
    <property type="protein sequence ID" value="AVR99309.1"/>
    <property type="molecule type" value="Genomic_DNA"/>
</dbReference>
<keyword evidence="3" id="KW-1185">Reference proteome</keyword>
<feature type="domain" description="VOC" evidence="1">
    <location>
        <begin position="9"/>
        <end position="136"/>
    </location>
</feature>